<feature type="domain" description="Tripartite ATP-independent periplasmic transporters DctQ component" evidence="9">
    <location>
        <begin position="92"/>
        <end position="200"/>
    </location>
</feature>
<comment type="subunit">
    <text evidence="7">The complex comprises the extracytoplasmic solute receptor protein and the two transmembrane proteins.</text>
</comment>
<dbReference type="GO" id="GO:0005886">
    <property type="term" value="C:plasma membrane"/>
    <property type="evidence" value="ECO:0007669"/>
    <property type="project" value="UniProtKB-SubCell"/>
</dbReference>
<evidence type="ECO:0000256" key="6">
    <source>
        <dbReference type="ARBA" id="ARBA00023136"/>
    </source>
</evidence>
<dbReference type="AlphaFoldDB" id="A0A6B2JHJ2"/>
<feature type="transmembrane region" description="Helical" evidence="7">
    <location>
        <begin position="177"/>
        <end position="198"/>
    </location>
</feature>
<evidence type="ECO:0000256" key="8">
    <source>
        <dbReference type="SAM" id="MobiDB-lite"/>
    </source>
</evidence>
<evidence type="ECO:0000256" key="1">
    <source>
        <dbReference type="ARBA" id="ARBA00004651"/>
    </source>
</evidence>
<organism evidence="10 11">
    <name type="scientific">Pseudoroseicyclus tamaricis</name>
    <dbReference type="NCBI Taxonomy" id="2705421"/>
    <lineage>
        <taxon>Bacteria</taxon>
        <taxon>Pseudomonadati</taxon>
        <taxon>Pseudomonadota</taxon>
        <taxon>Alphaproteobacteria</taxon>
        <taxon>Rhodobacterales</taxon>
        <taxon>Paracoccaceae</taxon>
        <taxon>Pseudoroseicyclus</taxon>
    </lineage>
</organism>
<evidence type="ECO:0000256" key="4">
    <source>
        <dbReference type="ARBA" id="ARBA00022692"/>
    </source>
</evidence>
<dbReference type="Proteomes" id="UP000474757">
    <property type="component" value="Unassembled WGS sequence"/>
</dbReference>
<keyword evidence="4 7" id="KW-0812">Transmembrane</keyword>
<dbReference type="GO" id="GO:0022857">
    <property type="term" value="F:transmembrane transporter activity"/>
    <property type="evidence" value="ECO:0007669"/>
    <property type="project" value="UniProtKB-UniRule"/>
</dbReference>
<evidence type="ECO:0000313" key="10">
    <source>
        <dbReference type="EMBL" id="NDV00723.1"/>
    </source>
</evidence>
<comment type="subcellular location">
    <subcellularLocation>
        <location evidence="7">Cell inner membrane</location>
        <topology evidence="7">Multi-pass membrane protein</topology>
    </subcellularLocation>
    <subcellularLocation>
        <location evidence="1">Cell membrane</location>
        <topology evidence="1">Multi-pass membrane protein</topology>
    </subcellularLocation>
</comment>
<comment type="similarity">
    <text evidence="7">Belongs to the TRAP transporter small permease family.</text>
</comment>
<feature type="region of interest" description="Disordered" evidence="8">
    <location>
        <begin position="1"/>
        <end position="28"/>
    </location>
</feature>
<keyword evidence="3" id="KW-1003">Cell membrane</keyword>
<reference evidence="10 11" key="1">
    <citation type="submission" date="2020-02" db="EMBL/GenBank/DDBJ databases">
        <title>Pseudoroseicyclus tamarix, sp. nov., isolated from offshore sediment of a Tamarix chinensis forest.</title>
        <authorList>
            <person name="Gai Y."/>
        </authorList>
    </citation>
    <scope>NUCLEOTIDE SEQUENCE [LARGE SCALE GENOMIC DNA]</scope>
    <source>
        <strain evidence="10 11">CLL3-39</strain>
    </source>
</reference>
<comment type="caution">
    <text evidence="10">The sequence shown here is derived from an EMBL/GenBank/DDBJ whole genome shotgun (WGS) entry which is preliminary data.</text>
</comment>
<accession>A0A6B2JHJ2</accession>
<dbReference type="EMBL" id="JAAGAB010000002">
    <property type="protein sequence ID" value="NDV00723.1"/>
    <property type="molecule type" value="Genomic_DNA"/>
</dbReference>
<feature type="transmembrane region" description="Helical" evidence="7">
    <location>
        <begin position="98"/>
        <end position="118"/>
    </location>
</feature>
<keyword evidence="7" id="KW-0997">Cell inner membrane</keyword>
<evidence type="ECO:0000256" key="7">
    <source>
        <dbReference type="RuleBase" id="RU369079"/>
    </source>
</evidence>
<evidence type="ECO:0000256" key="2">
    <source>
        <dbReference type="ARBA" id="ARBA00022448"/>
    </source>
</evidence>
<keyword evidence="2 7" id="KW-0813">Transport</keyword>
<sequence length="203" mass="21067">MAERQTGAAPVAAAAGGAGPGPERGPVRGPVSGPVRLAEALARAMALAGGGLLVALGLFICVSVTGRALGNLGGAGWMPEELGAWLGRFGQIRGDYELVEMGAAICVFAFLPFADVAGAHARVEVFTERMRGRLWLERGWALLMALALTLIAWRLGVGTLDKLGNGQTSFIFAVPLWIPYAASFVLAVLGALISWVRLAGRAT</sequence>
<dbReference type="InterPro" id="IPR055348">
    <property type="entry name" value="DctQ"/>
</dbReference>
<keyword evidence="11" id="KW-1185">Reference proteome</keyword>
<feature type="transmembrane region" description="Helical" evidence="7">
    <location>
        <begin position="46"/>
        <end position="69"/>
    </location>
</feature>
<comment type="function">
    <text evidence="7">Part of the tripartite ATP-independent periplasmic (TRAP) transport system.</text>
</comment>
<keyword evidence="6 7" id="KW-0472">Membrane</keyword>
<evidence type="ECO:0000259" key="9">
    <source>
        <dbReference type="Pfam" id="PF04290"/>
    </source>
</evidence>
<keyword evidence="5 7" id="KW-1133">Transmembrane helix</keyword>
<gene>
    <name evidence="10" type="ORF">GZA08_07045</name>
</gene>
<feature type="transmembrane region" description="Helical" evidence="7">
    <location>
        <begin position="139"/>
        <end position="157"/>
    </location>
</feature>
<dbReference type="Pfam" id="PF04290">
    <property type="entry name" value="DctQ"/>
    <property type="match status" value="1"/>
</dbReference>
<name>A0A6B2JHJ2_9RHOB</name>
<evidence type="ECO:0000256" key="3">
    <source>
        <dbReference type="ARBA" id="ARBA00022475"/>
    </source>
</evidence>
<evidence type="ECO:0000256" key="5">
    <source>
        <dbReference type="ARBA" id="ARBA00022989"/>
    </source>
</evidence>
<protein>
    <recommendedName>
        <fullName evidence="7">TRAP transporter small permease protein</fullName>
    </recommendedName>
</protein>
<evidence type="ECO:0000313" key="11">
    <source>
        <dbReference type="Proteomes" id="UP000474757"/>
    </source>
</evidence>
<proteinExistence type="inferred from homology"/>
<dbReference type="RefSeq" id="WP_163891479.1">
    <property type="nucleotide sequence ID" value="NZ_JAAFYS010000002.1"/>
</dbReference>